<evidence type="ECO:0000313" key="1">
    <source>
        <dbReference type="EMBL" id="EDN79611.1"/>
    </source>
</evidence>
<accession>A7B8T7</accession>
<comment type="caution">
    <text evidence="1">The sequence shown here is derived from an EMBL/GenBank/DDBJ whole genome shotgun (WGS) entry which is preliminary data.</text>
</comment>
<dbReference type="AlphaFoldDB" id="A7B8T7"/>
<proteinExistence type="predicted"/>
<protein>
    <submittedName>
        <fullName evidence="1">Uncharacterized protein</fullName>
    </submittedName>
</protein>
<dbReference type="EMBL" id="AAYI02000004">
    <property type="protein sequence ID" value="EDN79611.1"/>
    <property type="molecule type" value="Genomic_DNA"/>
</dbReference>
<gene>
    <name evidence="1" type="ORF">ACTODO_00036</name>
</gene>
<keyword evidence="2" id="KW-1185">Reference proteome</keyword>
<reference evidence="1" key="1">
    <citation type="submission" date="2007-04" db="EMBL/GenBank/DDBJ databases">
        <authorList>
            <person name="Fulton L."/>
            <person name="Clifton S."/>
            <person name="Fulton B."/>
            <person name="Xu J."/>
            <person name="Minx P."/>
            <person name="Pepin K.H."/>
            <person name="Johnson M."/>
            <person name="Thiruvilangam P."/>
            <person name="Bhonagiri V."/>
            <person name="Nash W.E."/>
            <person name="Mardis E.R."/>
            <person name="Wilson R.K."/>
        </authorList>
    </citation>
    <scope>NUCLEOTIDE SEQUENCE [LARGE SCALE GENOMIC DNA]</scope>
    <source>
        <strain evidence="1">ATCC 17982</strain>
    </source>
</reference>
<dbReference type="Proteomes" id="UP000003553">
    <property type="component" value="Unassembled WGS sequence"/>
</dbReference>
<evidence type="ECO:0000313" key="2">
    <source>
        <dbReference type="Proteomes" id="UP000003553"/>
    </source>
</evidence>
<sequence>MNSTVMISLLSKHPFVLGFSTINVLLSRLDFGSIEQIGQYL</sequence>
<organism evidence="1 2">
    <name type="scientific">Schaalia dentiphila ATCC 17982</name>
    <dbReference type="NCBI Taxonomy" id="411466"/>
    <lineage>
        <taxon>Bacteria</taxon>
        <taxon>Bacillati</taxon>
        <taxon>Actinomycetota</taxon>
        <taxon>Actinomycetes</taxon>
        <taxon>Actinomycetales</taxon>
        <taxon>Actinomycetaceae</taxon>
        <taxon>Schaalia</taxon>
        <taxon>Schaalia dentiphila</taxon>
    </lineage>
</organism>
<dbReference type="HOGENOM" id="CLU_3264507_0_0_11"/>
<reference evidence="1" key="2">
    <citation type="submission" date="2015-05" db="EMBL/GenBank/DDBJ databases">
        <title>Draft genome sequence of Actinomyces odontolyticus (ATCC 17982).</title>
        <authorList>
            <person name="Sudarsanam P."/>
            <person name="Ley R."/>
            <person name="Guruge J."/>
            <person name="Turnbaugh P.J."/>
            <person name="Mahowald M."/>
            <person name="Liep D."/>
            <person name="Gordon J."/>
        </authorList>
    </citation>
    <scope>NUCLEOTIDE SEQUENCE</scope>
    <source>
        <strain evidence="1">ATCC 17982</strain>
    </source>
</reference>
<name>A7B8T7_9ACTO</name>